<dbReference type="Pfam" id="PF07992">
    <property type="entry name" value="Pyr_redox_2"/>
    <property type="match status" value="1"/>
</dbReference>
<dbReference type="GO" id="GO:0016491">
    <property type="term" value="F:oxidoreductase activity"/>
    <property type="evidence" value="ECO:0007669"/>
    <property type="project" value="UniProtKB-KW"/>
</dbReference>
<dbReference type="OrthoDB" id="66881at2759"/>
<dbReference type="eggNOG" id="KOG1399">
    <property type="taxonomic scope" value="Eukaryota"/>
</dbReference>
<keyword evidence="6" id="KW-0560">Oxidoreductase</keyword>
<dbReference type="SUPFAM" id="SSF51905">
    <property type="entry name" value="FAD/NAD(P)-binding domain"/>
    <property type="match status" value="1"/>
</dbReference>
<dbReference type="Gene3D" id="3.50.50.60">
    <property type="entry name" value="FAD/NAD(P)-binding domain"/>
    <property type="match status" value="3"/>
</dbReference>
<evidence type="ECO:0000313" key="9">
    <source>
        <dbReference type="Proteomes" id="UP000053841"/>
    </source>
</evidence>
<protein>
    <recommendedName>
        <fullName evidence="7">FAD/NAD(P)-binding domain-containing protein</fullName>
    </recommendedName>
</protein>
<evidence type="ECO:0000256" key="2">
    <source>
        <dbReference type="ARBA" id="ARBA00010139"/>
    </source>
</evidence>
<keyword evidence="9" id="KW-1185">Reference proteome</keyword>
<evidence type="ECO:0000256" key="1">
    <source>
        <dbReference type="ARBA" id="ARBA00001974"/>
    </source>
</evidence>
<feature type="domain" description="FAD/NAD(P)-binding" evidence="7">
    <location>
        <begin position="75"/>
        <end position="298"/>
    </location>
</feature>
<keyword evidence="4" id="KW-0274">FAD</keyword>
<dbReference type="Proteomes" id="UP000053841">
    <property type="component" value="Unassembled WGS sequence"/>
</dbReference>
<reference evidence="8 9" key="1">
    <citation type="journal article" date="2013" name="PLoS Genet.">
        <title>Comparative genome structure, secondary metabolite, and effector coding capacity across Cochliobolus pathogens.</title>
        <authorList>
            <person name="Condon B.J."/>
            <person name="Leng Y."/>
            <person name="Wu D."/>
            <person name="Bushley K.E."/>
            <person name="Ohm R.A."/>
            <person name="Otillar R."/>
            <person name="Martin J."/>
            <person name="Schackwitz W."/>
            <person name="Grimwood J."/>
            <person name="MohdZainudin N."/>
            <person name="Xue C."/>
            <person name="Wang R."/>
            <person name="Manning V.A."/>
            <person name="Dhillon B."/>
            <person name="Tu Z.J."/>
            <person name="Steffenson B.J."/>
            <person name="Salamov A."/>
            <person name="Sun H."/>
            <person name="Lowry S."/>
            <person name="LaButti K."/>
            <person name="Han J."/>
            <person name="Copeland A."/>
            <person name="Lindquist E."/>
            <person name="Barry K."/>
            <person name="Schmutz J."/>
            <person name="Baker S.E."/>
            <person name="Ciuffetti L.M."/>
            <person name="Grigoriev I.V."/>
            <person name="Zhong S."/>
            <person name="Turgeon B.G."/>
        </authorList>
    </citation>
    <scope>NUCLEOTIDE SEQUENCE [LARGE SCALE GENOMIC DNA]</scope>
    <source>
        <strain evidence="8 9">26-R-13</strain>
    </source>
</reference>
<gene>
    <name evidence="8" type="ORF">COCCADRAFT_36328</name>
</gene>
<evidence type="ECO:0000256" key="3">
    <source>
        <dbReference type="ARBA" id="ARBA00022630"/>
    </source>
</evidence>
<name>W6Y2C3_COCC2</name>
<dbReference type="GeneID" id="19148258"/>
<proteinExistence type="inferred from homology"/>
<dbReference type="EMBL" id="KI964601">
    <property type="protein sequence ID" value="EUC33872.1"/>
    <property type="molecule type" value="Genomic_DNA"/>
</dbReference>
<organism evidence="8 9">
    <name type="scientific">Cochliobolus carbonum (strain 26-R-13)</name>
    <name type="common">Maize leaf spot fungus</name>
    <name type="synonym">Bipolaris zeicola</name>
    <dbReference type="NCBI Taxonomy" id="930089"/>
    <lineage>
        <taxon>Eukaryota</taxon>
        <taxon>Fungi</taxon>
        <taxon>Dikarya</taxon>
        <taxon>Ascomycota</taxon>
        <taxon>Pezizomycotina</taxon>
        <taxon>Dothideomycetes</taxon>
        <taxon>Pleosporomycetidae</taxon>
        <taxon>Pleosporales</taxon>
        <taxon>Pleosporineae</taxon>
        <taxon>Pleosporaceae</taxon>
        <taxon>Bipolaris</taxon>
    </lineage>
</organism>
<keyword evidence="3" id="KW-0285">Flavoprotein</keyword>
<sequence>MAPAVFVDPNDPGAPIVQKYALEAAKRLREDGMNQYEQLHFSENERLHSLIKDIWADHDALDALPLPIDDDGRVKFLIIGAGIAGIITSIKLIKKGFKPEEILMVDTAGGVGGTWYWNRYPGLHCDVESYCYFPFLEDTGYMPQKKYSSSFEIRKYLEQLVDKFGLNSRILFRTQANKLEWNDDIKAWKVSVVMRRGPEGKQEENLSFHADTVTIATGPLPYPKVPRVPGLAQFSGPLLHASRWNYDITGGSANDEIPDMAKLRNKVVGIIGTGATTIQLVPQTARFAKDVYVFQRTPPQVYALGQRDTDPEDWHQRIAAKPGWQRARREAFAEAVVGNRKMEDEDPNHGWVQIKSFGSLYGNAQFGNVTRDKLQEHIGRLLALDSRNSERVRSRISEIVKDKETAAKMTPWYPTWCKRPTFSDQYLEAFNNSNVHMVDTDGAGIDSVTTKGVVANGQEYPVDILILSTGYRSPRARGAPGARTGTEIIGRHGRQISEKWETQGVSTFQGVLTNGFPNLFMLGMDQSTSTANWGHVMDVMSEHATSIIEIASRQTLDRPGTVVIEPSAEAEEGWGMAIANCSGLFGANVICTPGHQNLEGETLKMPAPDDHEAMMKRAKSVIWGRGIVDFTRMLERWREDGKLEGLEVTVG</sequence>
<dbReference type="PANTHER" id="PTHR43098:SF2">
    <property type="entry name" value="FAD-BINDING MONOOXYGENASE AUSB-RELATED"/>
    <property type="match status" value="1"/>
</dbReference>
<evidence type="ECO:0000259" key="7">
    <source>
        <dbReference type="Pfam" id="PF07992"/>
    </source>
</evidence>
<dbReference type="AlphaFoldDB" id="W6Y2C3"/>
<dbReference type="KEGG" id="bze:COCCADRAFT_36328"/>
<dbReference type="InterPro" id="IPR050775">
    <property type="entry name" value="FAD-binding_Monooxygenases"/>
</dbReference>
<comment type="similarity">
    <text evidence="2">Belongs to the FAD-binding monooxygenase family.</text>
</comment>
<comment type="cofactor">
    <cofactor evidence="1">
        <name>FAD</name>
        <dbReference type="ChEBI" id="CHEBI:57692"/>
    </cofactor>
</comment>
<evidence type="ECO:0000313" key="8">
    <source>
        <dbReference type="EMBL" id="EUC33872.1"/>
    </source>
</evidence>
<evidence type="ECO:0000256" key="5">
    <source>
        <dbReference type="ARBA" id="ARBA00022857"/>
    </source>
</evidence>
<dbReference type="RefSeq" id="XP_007711793.1">
    <property type="nucleotide sequence ID" value="XM_007713603.1"/>
</dbReference>
<keyword evidence="5" id="KW-0521">NADP</keyword>
<evidence type="ECO:0000256" key="4">
    <source>
        <dbReference type="ARBA" id="ARBA00022827"/>
    </source>
</evidence>
<dbReference type="InterPro" id="IPR023753">
    <property type="entry name" value="FAD/NAD-binding_dom"/>
</dbReference>
<dbReference type="HOGENOM" id="CLU_006937_8_2_1"/>
<dbReference type="PANTHER" id="PTHR43098">
    <property type="entry name" value="L-ORNITHINE N(5)-MONOOXYGENASE-RELATED"/>
    <property type="match status" value="1"/>
</dbReference>
<dbReference type="InterPro" id="IPR036188">
    <property type="entry name" value="FAD/NAD-bd_sf"/>
</dbReference>
<evidence type="ECO:0000256" key="6">
    <source>
        <dbReference type="ARBA" id="ARBA00023002"/>
    </source>
</evidence>
<accession>W6Y2C3</accession>